<evidence type="ECO:0000313" key="8">
    <source>
        <dbReference type="EMBL" id="CCH59116.1"/>
    </source>
</evidence>
<accession>I2GYB4</accession>
<dbReference type="STRING" id="1071380.I2GYB4"/>
<dbReference type="SUPFAM" id="SSF56801">
    <property type="entry name" value="Acetyl-CoA synthetase-like"/>
    <property type="match status" value="1"/>
</dbReference>
<keyword evidence="2" id="KW-0436">Ligase</keyword>
<dbReference type="OMA" id="CAELVCI"/>
<dbReference type="Gene3D" id="3.40.50.12780">
    <property type="entry name" value="N-terminal domain of ligase-like"/>
    <property type="match status" value="1"/>
</dbReference>
<keyword evidence="4" id="KW-0067">ATP-binding</keyword>
<gene>
    <name evidence="8" type="primary">TBLA0B02740</name>
    <name evidence="8" type="ORF">TBLA_0B02740</name>
</gene>
<dbReference type="InterPro" id="IPR042099">
    <property type="entry name" value="ANL_N_sf"/>
</dbReference>
<evidence type="ECO:0000256" key="2">
    <source>
        <dbReference type="ARBA" id="ARBA00022598"/>
    </source>
</evidence>
<comment type="catalytic activity">
    <reaction evidence="5">
        <text>a long-chain fatty acid + ATP + CoA = a long-chain fatty acyl-CoA + AMP + diphosphate</text>
        <dbReference type="Rhea" id="RHEA:15421"/>
        <dbReference type="ChEBI" id="CHEBI:30616"/>
        <dbReference type="ChEBI" id="CHEBI:33019"/>
        <dbReference type="ChEBI" id="CHEBI:57287"/>
        <dbReference type="ChEBI" id="CHEBI:57560"/>
        <dbReference type="ChEBI" id="CHEBI:83139"/>
        <dbReference type="ChEBI" id="CHEBI:456215"/>
        <dbReference type="EC" id="6.2.1.3"/>
    </reaction>
</comment>
<sequence length="705" mass="78468">MAKLYSVEVGPQKDKTETAPRRATYAKEGSIERPKDFKSKTVYEFALECCQRGKDRKALGWRNIIDVVTEKKIIKKTINGKETEVEKNWSYYHLSDYKYITYVQLASNIHAIGRGLIDLGLKPGESDKVHIYASTSQKWLQMFLGAQSQSISTVTAYDTLGESGLTHSMIQTDSRAVFTDNALLHTLINPLKNTKVNIKFLIHSEPIDPKDKRFNGKLYQDAHDAMEKIKEIRPDLKIVSFDKLISNGDAKKDSIDIHPPKADDLSCIMYTSGSTGDPKGVVLTHKNIVAGVGGASINVLGFVGAGDRIIAFLPLAHIFELVFELLALYWGSIIGYATVKTLTNTSVRNCTGDLEAFKPTVMVGVAAVWETVRKGILSQIEKLPGYKQKLFWSVYYSKINMKNYHIPGGDTLGNLVFGKVKQATGGHLKYILNGGSPISRDAQEFITTLICPMLLGYGLTETCASTTITYPNHFTLGVAGDLTSCVTVKLRDCEELNYLARNNQGEVLIKGPNVTSEYYKNPEETKNAFTEDGWFCTGDIGEWTPNGQLKIIDRKKNLVKTQNGEYIALEKLESIYRSNKYVANICVYADQTKTKPVGIVVPNIPQVITLAKSLNLLTPKQLEIVPDDEDTMKELLSNPKLIEKIHSEMLDTGKKQGLTGIEFLQGIVLFDGEWTPQNGYVTSASKLKRRKILETVQSNVDKLYG</sequence>
<dbReference type="KEGG" id="tbl:TBLA_0B02740"/>
<dbReference type="InterPro" id="IPR020845">
    <property type="entry name" value="AMP-binding_CS"/>
</dbReference>
<comment type="similarity">
    <text evidence="1">Belongs to the ATP-dependent AMP-binding enzyme family.</text>
</comment>
<dbReference type="Proteomes" id="UP000002866">
    <property type="component" value="Chromosome 2"/>
</dbReference>
<dbReference type="GO" id="GO:0005783">
    <property type="term" value="C:endoplasmic reticulum"/>
    <property type="evidence" value="ECO:0007669"/>
    <property type="project" value="TreeGrafter"/>
</dbReference>
<feature type="domain" description="AMP-dependent synthetase/ligase" evidence="7">
    <location>
        <begin position="95"/>
        <end position="519"/>
    </location>
</feature>
<evidence type="ECO:0000256" key="3">
    <source>
        <dbReference type="ARBA" id="ARBA00022741"/>
    </source>
</evidence>
<dbReference type="PANTHER" id="PTHR43272">
    <property type="entry name" value="LONG-CHAIN-FATTY-ACID--COA LIGASE"/>
    <property type="match status" value="1"/>
</dbReference>
<keyword evidence="9" id="KW-1185">Reference proteome</keyword>
<dbReference type="PANTHER" id="PTHR43272:SF83">
    <property type="entry name" value="ACYL-COA SYNTHETASE LONG-CHAIN, ISOFORM J"/>
    <property type="match status" value="1"/>
</dbReference>
<reference evidence="8 9" key="1">
    <citation type="journal article" date="2011" name="Proc. Natl. Acad. Sci. U.S.A.">
        <title>Evolutionary erosion of yeast sex chromosomes by mating-type switching accidents.</title>
        <authorList>
            <person name="Gordon J.L."/>
            <person name="Armisen D."/>
            <person name="Proux-Wera E."/>
            <person name="Oheigeartaigh S.S."/>
            <person name="Byrne K.P."/>
            <person name="Wolfe K.H."/>
        </authorList>
    </citation>
    <scope>NUCLEOTIDE SEQUENCE [LARGE SCALE GENOMIC DNA]</scope>
    <source>
        <strain evidence="9">ATCC 34711 / CBS 6284 / DSM 70876 / NBRC 10599 / NRRL Y-10934 / UCD 77-7</strain>
    </source>
</reference>
<evidence type="ECO:0000313" key="9">
    <source>
        <dbReference type="Proteomes" id="UP000002866"/>
    </source>
</evidence>
<dbReference type="OrthoDB" id="1700726at2759"/>
<dbReference type="Pfam" id="PF00501">
    <property type="entry name" value="AMP-binding"/>
    <property type="match status" value="1"/>
</dbReference>
<proteinExistence type="inferred from homology"/>
<feature type="compositionally biased region" description="Basic and acidic residues" evidence="6">
    <location>
        <begin position="11"/>
        <end position="20"/>
    </location>
</feature>
<dbReference type="PROSITE" id="PS00455">
    <property type="entry name" value="AMP_BINDING"/>
    <property type="match status" value="1"/>
</dbReference>
<dbReference type="InParanoid" id="I2GYB4"/>
<evidence type="ECO:0000259" key="7">
    <source>
        <dbReference type="Pfam" id="PF00501"/>
    </source>
</evidence>
<protein>
    <recommendedName>
        <fullName evidence="7">AMP-dependent synthetase/ligase domain-containing protein</fullName>
    </recommendedName>
</protein>
<dbReference type="AlphaFoldDB" id="I2GYB4"/>
<dbReference type="GO" id="GO:0035336">
    <property type="term" value="P:long-chain fatty-acyl-CoA metabolic process"/>
    <property type="evidence" value="ECO:0007669"/>
    <property type="project" value="TreeGrafter"/>
</dbReference>
<dbReference type="GO" id="GO:0004467">
    <property type="term" value="F:long-chain fatty acid-CoA ligase activity"/>
    <property type="evidence" value="ECO:0007669"/>
    <property type="project" value="UniProtKB-EC"/>
</dbReference>
<evidence type="ECO:0000256" key="5">
    <source>
        <dbReference type="ARBA" id="ARBA00036813"/>
    </source>
</evidence>
<dbReference type="FunCoup" id="I2GYB4">
    <property type="interactions" value="634"/>
</dbReference>
<dbReference type="EMBL" id="HE806317">
    <property type="protein sequence ID" value="CCH59116.1"/>
    <property type="molecule type" value="Genomic_DNA"/>
</dbReference>
<evidence type="ECO:0000256" key="6">
    <source>
        <dbReference type="SAM" id="MobiDB-lite"/>
    </source>
</evidence>
<dbReference type="GO" id="GO:0005524">
    <property type="term" value="F:ATP binding"/>
    <property type="evidence" value="ECO:0007669"/>
    <property type="project" value="UniProtKB-KW"/>
</dbReference>
<keyword evidence="3" id="KW-0547">Nucleotide-binding</keyword>
<dbReference type="GO" id="GO:0005886">
    <property type="term" value="C:plasma membrane"/>
    <property type="evidence" value="ECO:0007669"/>
    <property type="project" value="TreeGrafter"/>
</dbReference>
<dbReference type="RefSeq" id="XP_004178635.1">
    <property type="nucleotide sequence ID" value="XM_004178587.1"/>
</dbReference>
<dbReference type="HOGENOM" id="CLU_000022_45_2_1"/>
<dbReference type="GO" id="GO:0005811">
    <property type="term" value="C:lipid droplet"/>
    <property type="evidence" value="ECO:0007669"/>
    <property type="project" value="TreeGrafter"/>
</dbReference>
<evidence type="ECO:0000256" key="4">
    <source>
        <dbReference type="ARBA" id="ARBA00022840"/>
    </source>
</evidence>
<dbReference type="eggNOG" id="KOG1180">
    <property type="taxonomic scope" value="Eukaryota"/>
</dbReference>
<organism evidence="8 9">
    <name type="scientific">Henningerozyma blattae (strain ATCC 34711 / CBS 6284 / DSM 70876 / NBRC 10599 / NRRL Y-10934 / UCD 77-7)</name>
    <name type="common">Yeast</name>
    <name type="synonym">Tetrapisispora blattae</name>
    <dbReference type="NCBI Taxonomy" id="1071380"/>
    <lineage>
        <taxon>Eukaryota</taxon>
        <taxon>Fungi</taxon>
        <taxon>Dikarya</taxon>
        <taxon>Ascomycota</taxon>
        <taxon>Saccharomycotina</taxon>
        <taxon>Saccharomycetes</taxon>
        <taxon>Saccharomycetales</taxon>
        <taxon>Saccharomycetaceae</taxon>
        <taxon>Henningerozyma</taxon>
    </lineage>
</organism>
<name>I2GYB4_HENB6</name>
<evidence type="ECO:0000256" key="1">
    <source>
        <dbReference type="ARBA" id="ARBA00006432"/>
    </source>
</evidence>
<dbReference type="GeneID" id="14493884"/>
<dbReference type="InterPro" id="IPR000873">
    <property type="entry name" value="AMP-dep_synth/lig_dom"/>
</dbReference>
<feature type="region of interest" description="Disordered" evidence="6">
    <location>
        <begin position="1"/>
        <end position="25"/>
    </location>
</feature>